<evidence type="ECO:0000313" key="4">
    <source>
        <dbReference type="Proteomes" id="UP000789570"/>
    </source>
</evidence>
<dbReference type="AlphaFoldDB" id="A0A9N9HKE7"/>
<reference evidence="3" key="1">
    <citation type="submission" date="2021-06" db="EMBL/GenBank/DDBJ databases">
        <authorList>
            <person name="Kallberg Y."/>
            <person name="Tangrot J."/>
            <person name="Rosling A."/>
        </authorList>
    </citation>
    <scope>NUCLEOTIDE SEQUENCE</scope>
    <source>
        <strain evidence="3">UK204</strain>
    </source>
</reference>
<dbReference type="InterPro" id="IPR056146">
    <property type="entry name" value="DUF7729"/>
</dbReference>
<sequence>MRYTSIITLVILASTTLSSAQFDDMGLSQSCMDEAQKLIGSQEINACIPISSLASLFTGSQKGDKETVMKTVADSICSLPKCSDSLIASTQKDFRAACQQDLKANNDAVTLIDVAISLYSPSRDSMCFKNSTDGYCLIESYSAAKQIFENAPKDQSPILTFVGAPKEQVCTPCNKAIANTFNNYQKQHPEAFTDIKDYNDKDVENAKSALTGKCGESFLDGQIGDTKQNPAEFQKQSSPNKSGASSLIANGLSFATFVGSMIALF</sequence>
<evidence type="ECO:0000259" key="2">
    <source>
        <dbReference type="Pfam" id="PF24855"/>
    </source>
</evidence>
<organism evidence="3 4">
    <name type="scientific">Funneliformis caledonium</name>
    <dbReference type="NCBI Taxonomy" id="1117310"/>
    <lineage>
        <taxon>Eukaryota</taxon>
        <taxon>Fungi</taxon>
        <taxon>Fungi incertae sedis</taxon>
        <taxon>Mucoromycota</taxon>
        <taxon>Glomeromycotina</taxon>
        <taxon>Glomeromycetes</taxon>
        <taxon>Glomerales</taxon>
        <taxon>Glomeraceae</taxon>
        <taxon>Funneliformis</taxon>
    </lineage>
</organism>
<dbReference type="PANTHER" id="PTHR34862">
    <property type="entry name" value="SPARK DOMAIN-CONTAINING PROTEIN"/>
    <property type="match status" value="1"/>
</dbReference>
<comment type="caution">
    <text evidence="3">The sequence shown here is derived from an EMBL/GenBank/DDBJ whole genome shotgun (WGS) entry which is preliminary data.</text>
</comment>
<keyword evidence="1" id="KW-0732">Signal</keyword>
<feature type="chain" id="PRO_5040271934" evidence="1">
    <location>
        <begin position="21"/>
        <end position="265"/>
    </location>
</feature>
<dbReference type="EMBL" id="CAJVPQ010006359">
    <property type="protein sequence ID" value="CAG8683806.1"/>
    <property type="molecule type" value="Genomic_DNA"/>
</dbReference>
<dbReference type="Pfam" id="PF24855">
    <property type="entry name" value="DUF7729"/>
    <property type="match status" value="1"/>
</dbReference>
<gene>
    <name evidence="3" type="ORF">FCALED_LOCUS12642</name>
</gene>
<evidence type="ECO:0000256" key="1">
    <source>
        <dbReference type="SAM" id="SignalP"/>
    </source>
</evidence>
<keyword evidence="4" id="KW-1185">Reference proteome</keyword>
<protein>
    <submittedName>
        <fullName evidence="3">14649_t:CDS:1</fullName>
    </submittedName>
</protein>
<dbReference type="Proteomes" id="UP000789570">
    <property type="component" value="Unassembled WGS sequence"/>
</dbReference>
<evidence type="ECO:0000313" key="3">
    <source>
        <dbReference type="EMBL" id="CAG8683806.1"/>
    </source>
</evidence>
<dbReference type="OrthoDB" id="2536450at2759"/>
<feature type="signal peptide" evidence="1">
    <location>
        <begin position="1"/>
        <end position="20"/>
    </location>
</feature>
<feature type="domain" description="DUF7729" evidence="2">
    <location>
        <begin position="28"/>
        <end position="220"/>
    </location>
</feature>
<proteinExistence type="predicted"/>
<dbReference type="PANTHER" id="PTHR34862:SF1">
    <property type="entry name" value="SPARK DOMAIN-CONTAINING PROTEIN"/>
    <property type="match status" value="1"/>
</dbReference>
<accession>A0A9N9HKE7</accession>
<name>A0A9N9HKE7_9GLOM</name>